<protein>
    <submittedName>
        <fullName evidence="7">Uncharacterized protein</fullName>
    </submittedName>
</protein>
<reference evidence="7" key="1">
    <citation type="submission" date="2021-01" db="EMBL/GenBank/DDBJ databases">
        <authorList>
            <person name="Corre E."/>
            <person name="Pelletier E."/>
            <person name="Niang G."/>
            <person name="Scheremetjew M."/>
            <person name="Finn R."/>
            <person name="Kale V."/>
            <person name="Holt S."/>
            <person name="Cochrane G."/>
            <person name="Meng A."/>
            <person name="Brown T."/>
            <person name="Cohen L."/>
        </authorList>
    </citation>
    <scope>NUCLEOTIDE SEQUENCE</scope>
    <source>
        <strain evidence="7">Isolate 1302-5</strain>
    </source>
</reference>
<dbReference type="Pfam" id="PF05839">
    <property type="entry name" value="Apc13p"/>
    <property type="match status" value="1"/>
</dbReference>
<name>A0A7S4J018_9STRA</name>
<dbReference type="InterPro" id="IPR008401">
    <property type="entry name" value="Apc13"/>
</dbReference>
<feature type="region of interest" description="Disordered" evidence="6">
    <location>
        <begin position="1"/>
        <end position="21"/>
    </location>
</feature>
<feature type="compositionally biased region" description="Basic and acidic residues" evidence="6">
    <location>
        <begin position="72"/>
        <end position="91"/>
    </location>
</feature>
<evidence type="ECO:0000256" key="1">
    <source>
        <dbReference type="ARBA" id="ARBA00006940"/>
    </source>
</evidence>
<comment type="similarity">
    <text evidence="1">Belongs to the APC13 family.</text>
</comment>
<evidence type="ECO:0000256" key="4">
    <source>
        <dbReference type="ARBA" id="ARBA00022786"/>
    </source>
</evidence>
<keyword evidence="5" id="KW-0131">Cell cycle</keyword>
<dbReference type="GO" id="GO:0051301">
    <property type="term" value="P:cell division"/>
    <property type="evidence" value="ECO:0007669"/>
    <property type="project" value="UniProtKB-KW"/>
</dbReference>
<gene>
    <name evidence="7" type="ORF">OAUR00152_LOCUS18345</name>
</gene>
<evidence type="ECO:0000256" key="6">
    <source>
        <dbReference type="SAM" id="MobiDB-lite"/>
    </source>
</evidence>
<evidence type="ECO:0000256" key="3">
    <source>
        <dbReference type="ARBA" id="ARBA00022776"/>
    </source>
</evidence>
<organism evidence="7">
    <name type="scientific">Odontella aurita</name>
    <dbReference type="NCBI Taxonomy" id="265563"/>
    <lineage>
        <taxon>Eukaryota</taxon>
        <taxon>Sar</taxon>
        <taxon>Stramenopiles</taxon>
        <taxon>Ochrophyta</taxon>
        <taxon>Bacillariophyta</taxon>
        <taxon>Mediophyceae</taxon>
        <taxon>Biddulphiophycidae</taxon>
        <taxon>Eupodiscales</taxon>
        <taxon>Odontellaceae</taxon>
        <taxon>Odontella</taxon>
    </lineage>
</organism>
<evidence type="ECO:0000313" key="7">
    <source>
        <dbReference type="EMBL" id="CAE2245127.1"/>
    </source>
</evidence>
<evidence type="ECO:0000256" key="2">
    <source>
        <dbReference type="ARBA" id="ARBA00022618"/>
    </source>
</evidence>
<keyword evidence="4" id="KW-0833">Ubl conjugation pathway</keyword>
<sequence length="113" mass="11953">MSDSMYSTTKKRHNCTGGRPTALDIVDDAWAADTLSDDEIDVNEPLLDEGELDVDAVVVSTGHSGSAANGAAERRKREEGRWNDLGLDHFDSTGSGAASTQRTGRSGTGGQQQ</sequence>
<feature type="region of interest" description="Disordered" evidence="6">
    <location>
        <begin position="61"/>
        <end position="113"/>
    </location>
</feature>
<keyword evidence="3" id="KW-0498">Mitosis</keyword>
<proteinExistence type="inferred from homology"/>
<accession>A0A7S4J018</accession>
<evidence type="ECO:0000256" key="5">
    <source>
        <dbReference type="ARBA" id="ARBA00023306"/>
    </source>
</evidence>
<dbReference type="EMBL" id="HBKQ01027078">
    <property type="protein sequence ID" value="CAE2245127.1"/>
    <property type="molecule type" value="Transcribed_RNA"/>
</dbReference>
<dbReference type="AlphaFoldDB" id="A0A7S4J018"/>
<dbReference type="GO" id="GO:0005680">
    <property type="term" value="C:anaphase-promoting complex"/>
    <property type="evidence" value="ECO:0007669"/>
    <property type="project" value="InterPro"/>
</dbReference>
<keyword evidence="2" id="KW-0132">Cell division</keyword>